<evidence type="ECO:0000256" key="1">
    <source>
        <dbReference type="ARBA" id="ARBA00000707"/>
    </source>
</evidence>
<evidence type="ECO:0000256" key="3">
    <source>
        <dbReference type="ARBA" id="ARBA00022670"/>
    </source>
</evidence>
<dbReference type="Proteomes" id="UP000654370">
    <property type="component" value="Unassembled WGS sequence"/>
</dbReference>
<dbReference type="PANTHER" id="PTHR24006">
    <property type="entry name" value="UBIQUITIN CARBOXYL-TERMINAL HYDROLASE"/>
    <property type="match status" value="1"/>
</dbReference>
<keyword evidence="6 7" id="KW-0788">Thiol protease</keyword>
<dbReference type="PROSITE" id="PS00973">
    <property type="entry name" value="USP_2"/>
    <property type="match status" value="1"/>
</dbReference>
<sequence>MLQAITVQRLQALLIDLIFTFELIFGLISFITVFLTFFPSYYYLIYDIVETTLVPVFQFVYTRCNLKYTWACLRSGGRAVVTVKRVTFRLIGGNNFLTGFNWNYAKASENPPPKLNIIEGPCMKDVDMSMSIFVHGIVNTGNSCFLNSVLQALSSLEHLQPFLYRLTQSANPSDLPFATALRQTLLSLSTPIAHKSAIQPKELVKAISRHHHVINHEQQDAQELFQIISSSLEAEQQKTRKVQSPSAGLRDLLLNGPSANIIPAKRQAATAETLRNPFNGLLASRLSCSMCGYTEAIRHFSFDNIQLTLPNSYTCPLDDSLSNFIAMETLEDVNCRSCSLKATAERLQKQLDAAEITEFVDITKMRKTLHLIEERISSNRIEEPIDPDIQLTKVLSQKSTKQVMFAKPPKCLCLHISRSAFHPSGAVYKNTCQVTFPETLDLTPYCTNSDLKVNPDMPMSSPSDQSSGTDTLQNKYQYKLMSTIVHYGSHNFGHFIAYKRRLEQCGCQSCINTRHTILDKSTTPTQHDWYRLSDEKVDTCSVQDVLKANPYMLIYELIEDEPSEPELPVVEPLQPPFTNININPTPIFKKSSLHTQITNSSIHKMSMSKTVSATIQATALSGSKIRLPADSFESGIQIQ</sequence>
<accession>A0A8H7Q3H7</accession>
<keyword evidence="11" id="KW-1185">Reference proteome</keyword>
<protein>
    <recommendedName>
        <fullName evidence="7">Ubiquitin carboxyl-terminal hydrolase</fullName>
        <ecNumber evidence="7">3.4.19.12</ecNumber>
    </recommendedName>
</protein>
<dbReference type="Pfam" id="PF00443">
    <property type="entry name" value="UCH"/>
    <property type="match status" value="1"/>
</dbReference>
<dbReference type="SUPFAM" id="SSF54001">
    <property type="entry name" value="Cysteine proteinases"/>
    <property type="match status" value="1"/>
</dbReference>
<gene>
    <name evidence="10" type="ORF">INT43_002226</name>
</gene>
<dbReference type="GO" id="GO:0016579">
    <property type="term" value="P:protein deubiquitination"/>
    <property type="evidence" value="ECO:0007669"/>
    <property type="project" value="InterPro"/>
</dbReference>
<dbReference type="GO" id="GO:0004843">
    <property type="term" value="F:cysteine-type deubiquitinase activity"/>
    <property type="evidence" value="ECO:0007669"/>
    <property type="project" value="UniProtKB-UniRule"/>
</dbReference>
<dbReference type="PROSITE" id="PS00972">
    <property type="entry name" value="USP_1"/>
    <property type="match status" value="1"/>
</dbReference>
<comment type="catalytic activity">
    <reaction evidence="1 7">
        <text>Thiol-dependent hydrolysis of ester, thioester, amide, peptide and isopeptide bonds formed by the C-terminal Gly of ubiquitin (a 76-residue protein attached to proteins as an intracellular targeting signal).</text>
        <dbReference type="EC" id="3.4.19.12"/>
    </reaction>
</comment>
<keyword evidence="3 7" id="KW-0645">Protease</keyword>
<dbReference type="PANTHER" id="PTHR24006:SF888">
    <property type="entry name" value="UBIQUITIN CARBOXYL-TERMINAL HYDROLASE 30"/>
    <property type="match status" value="1"/>
</dbReference>
<dbReference type="OrthoDB" id="2020758at2759"/>
<dbReference type="InterPro" id="IPR038765">
    <property type="entry name" value="Papain-like_cys_pep_sf"/>
</dbReference>
<evidence type="ECO:0000256" key="6">
    <source>
        <dbReference type="ARBA" id="ARBA00022807"/>
    </source>
</evidence>
<dbReference type="Gene3D" id="3.90.70.10">
    <property type="entry name" value="Cysteine proteinases"/>
    <property type="match status" value="1"/>
</dbReference>
<evidence type="ECO:0000313" key="10">
    <source>
        <dbReference type="EMBL" id="KAG2185789.1"/>
    </source>
</evidence>
<dbReference type="AlphaFoldDB" id="A0A8H7Q3H7"/>
<dbReference type="GO" id="GO:0005634">
    <property type="term" value="C:nucleus"/>
    <property type="evidence" value="ECO:0007669"/>
    <property type="project" value="TreeGrafter"/>
</dbReference>
<feature type="domain" description="USP" evidence="9">
    <location>
        <begin position="135"/>
        <end position="558"/>
    </location>
</feature>
<keyword evidence="5 7" id="KW-0378">Hydrolase</keyword>
<proteinExistence type="inferred from homology"/>
<keyword evidence="8" id="KW-0812">Transmembrane</keyword>
<evidence type="ECO:0000256" key="4">
    <source>
        <dbReference type="ARBA" id="ARBA00022786"/>
    </source>
</evidence>
<dbReference type="EMBL" id="JAEPQZ010000001">
    <property type="protein sequence ID" value="KAG2185789.1"/>
    <property type="molecule type" value="Genomic_DNA"/>
</dbReference>
<comment type="caution">
    <text evidence="10">The sequence shown here is derived from an EMBL/GenBank/DDBJ whole genome shotgun (WGS) entry which is preliminary data.</text>
</comment>
<evidence type="ECO:0000256" key="8">
    <source>
        <dbReference type="SAM" id="Phobius"/>
    </source>
</evidence>
<dbReference type="InterPro" id="IPR018200">
    <property type="entry name" value="USP_CS"/>
</dbReference>
<evidence type="ECO:0000256" key="5">
    <source>
        <dbReference type="ARBA" id="ARBA00022801"/>
    </source>
</evidence>
<dbReference type="EC" id="3.4.19.12" evidence="7"/>
<evidence type="ECO:0000313" key="11">
    <source>
        <dbReference type="Proteomes" id="UP000654370"/>
    </source>
</evidence>
<name>A0A8H7Q3H7_MORIS</name>
<organism evidence="10 11">
    <name type="scientific">Mortierella isabellina</name>
    <name type="common">Filamentous fungus</name>
    <name type="synonym">Umbelopsis isabellina</name>
    <dbReference type="NCBI Taxonomy" id="91625"/>
    <lineage>
        <taxon>Eukaryota</taxon>
        <taxon>Fungi</taxon>
        <taxon>Fungi incertae sedis</taxon>
        <taxon>Mucoromycota</taxon>
        <taxon>Mucoromycotina</taxon>
        <taxon>Umbelopsidomycetes</taxon>
        <taxon>Umbelopsidales</taxon>
        <taxon>Umbelopsidaceae</taxon>
        <taxon>Umbelopsis</taxon>
    </lineage>
</organism>
<feature type="transmembrane region" description="Helical" evidence="8">
    <location>
        <begin position="12"/>
        <end position="35"/>
    </location>
</feature>
<evidence type="ECO:0000256" key="7">
    <source>
        <dbReference type="RuleBase" id="RU366025"/>
    </source>
</evidence>
<keyword evidence="4 7" id="KW-0833">Ubl conjugation pathway</keyword>
<dbReference type="InterPro" id="IPR028889">
    <property type="entry name" value="USP"/>
</dbReference>
<evidence type="ECO:0000256" key="2">
    <source>
        <dbReference type="ARBA" id="ARBA00009085"/>
    </source>
</evidence>
<comment type="similarity">
    <text evidence="2 7">Belongs to the peptidase C19 family.</text>
</comment>
<dbReference type="CDD" id="cd02662">
    <property type="entry name" value="Peptidase_C19F"/>
    <property type="match status" value="1"/>
</dbReference>
<dbReference type="InterPro" id="IPR001394">
    <property type="entry name" value="Peptidase_C19_UCH"/>
</dbReference>
<dbReference type="GO" id="GO:0005829">
    <property type="term" value="C:cytosol"/>
    <property type="evidence" value="ECO:0007669"/>
    <property type="project" value="TreeGrafter"/>
</dbReference>
<dbReference type="InterPro" id="IPR050164">
    <property type="entry name" value="Peptidase_C19"/>
</dbReference>
<keyword evidence="8" id="KW-0472">Membrane</keyword>
<evidence type="ECO:0000259" key="9">
    <source>
        <dbReference type="PROSITE" id="PS50235"/>
    </source>
</evidence>
<reference evidence="10" key="1">
    <citation type="submission" date="2020-12" db="EMBL/GenBank/DDBJ databases">
        <title>Metabolic potential, ecology and presence of endohyphal bacteria is reflected in genomic diversity of Mucoromycotina.</title>
        <authorList>
            <person name="Muszewska A."/>
            <person name="Okrasinska A."/>
            <person name="Steczkiewicz K."/>
            <person name="Drgas O."/>
            <person name="Orlowska M."/>
            <person name="Perlinska-Lenart U."/>
            <person name="Aleksandrzak-Piekarczyk T."/>
            <person name="Szatraj K."/>
            <person name="Zielenkiewicz U."/>
            <person name="Pilsyk S."/>
            <person name="Malc E."/>
            <person name="Mieczkowski P."/>
            <person name="Kruszewska J.S."/>
            <person name="Biernat P."/>
            <person name="Pawlowska J."/>
        </authorList>
    </citation>
    <scope>NUCLEOTIDE SEQUENCE</scope>
    <source>
        <strain evidence="10">WA0000067209</strain>
    </source>
</reference>
<keyword evidence="8" id="KW-1133">Transmembrane helix</keyword>
<dbReference type="PROSITE" id="PS50235">
    <property type="entry name" value="USP_3"/>
    <property type="match status" value="1"/>
</dbReference>
<dbReference type="GO" id="GO:0006508">
    <property type="term" value="P:proteolysis"/>
    <property type="evidence" value="ECO:0007669"/>
    <property type="project" value="UniProtKB-KW"/>
</dbReference>